<proteinExistence type="inferred from homology"/>
<dbReference type="PROSITE" id="PS52008">
    <property type="entry name" value="GH81"/>
    <property type="match status" value="1"/>
</dbReference>
<dbReference type="InterPro" id="IPR005200">
    <property type="entry name" value="Endo-beta-glucanase"/>
</dbReference>
<dbReference type="OrthoDB" id="4473401at2759"/>
<dbReference type="STRING" id="321146.A0A139HD87"/>
<dbReference type="EC" id="3.2.1.39" evidence="3"/>
<keyword evidence="5" id="KW-0119">Carbohydrate metabolism</keyword>
<dbReference type="PANTHER" id="PTHR31983:SF0">
    <property type="entry name" value="GLUCAN ENDO-1,3-BETA-D-GLUCOSIDASE 2"/>
    <property type="match status" value="1"/>
</dbReference>
<feature type="domain" description="Glycosyl hydrolase family 81 C-terminal" evidence="11">
    <location>
        <begin position="814"/>
        <end position="1167"/>
    </location>
</feature>
<dbReference type="InterPro" id="IPR040720">
    <property type="entry name" value="GH81_C"/>
</dbReference>
<feature type="domain" description="Glycosyl hydrolase family 81 N-terminal" evidence="10">
    <location>
        <begin position="462"/>
        <end position="806"/>
    </location>
</feature>
<evidence type="ECO:0000256" key="4">
    <source>
        <dbReference type="ARBA" id="ARBA00022801"/>
    </source>
</evidence>
<dbReference type="AlphaFoldDB" id="A0A139HD87"/>
<accession>A0A139HD87</accession>
<dbReference type="GO" id="GO:0052861">
    <property type="term" value="F:endo-1,3(4)-beta-glucanase activity"/>
    <property type="evidence" value="ECO:0007669"/>
    <property type="project" value="InterPro"/>
</dbReference>
<comment type="similarity">
    <text evidence="2">Belongs to the glycosyl hydrolase 81 family.</text>
</comment>
<evidence type="ECO:0000256" key="6">
    <source>
        <dbReference type="ARBA" id="ARBA00023295"/>
    </source>
</evidence>
<feature type="compositionally biased region" description="Polar residues" evidence="9">
    <location>
        <begin position="350"/>
        <end position="404"/>
    </location>
</feature>
<sequence>QPPPTPRKVGRHTLLFYGDTVEATHTSTCTGLRENWNYSDVKQMTSAPVQSRIFVQARDKQCFSLDKNATAYIPHPVTTQPSMPLLHSSRRRRDIPALPESWVWSSAASSQNASLYSLTISCIKAESVHPSAYPTSLHSNDLHYLAYAVACPQLAQSSKTPRYMSEVQQVSPGTTPRQSGKRQINKISFLFCHSSDTTSSLCTEFPIVELLMAALWSCTRVSPVLSLIALLQVPRASAHPYPPDPPRHAHADGRPLPAGVYTITSTSCQDTVWSTPTTTLRQLPHGQPGPNVIYQIEDGQIQAPYWQHTEQAPLTTESSSTSTTTSSSRLTARDATTSIQPGGRPPPYNNAASSFSTRVPDKSLTSLTTSEVQSASSTELAPTSTSGSVISSLETSGQPSSQPFATSTLTNATVSLSLVDTATLPSIQPTATSPVSTLSASEIFQPIASDAPKSLFNTTSDHPVPRTGIEPQTRKLQTNKFYSGLYLDQQTSPAYTLPYAVSWSKGTGQMGSWGLSITHTERYQWANAPATPGKDAGKWAFFGAPVGIQHVVLSALQLGIDPHTGDTPGLTTDSMQWGSVKANLYPPGWLTPVVSFPLLQGTPFITAEYHWAQPYIESSVGFATLTFVGAVVTNTTYKYRTTLRDNTVWLIYITPADQDYKVNKFDLHPSGANITGTSLFNGVIQVAKIPTPGSIPNTYENQTVPEAIYDASAGAYPVGINITGSVNDKEGSYTLSWTKKGVESQSLLMYALPHHVASMSYPTQTGLTVLQLRTTTKGVATAVTGESWMLKEDDLPIDMGFAPWTPSQRNIKTLSNAAVEAINNAGAAELQQNITAQADSGSAYYDGKALAKFAALIYTLHEIGGDKTLALTGLQKLLKPEFARHINGEQIWPLWYESAWGGIVSSASYRTGQPLEDFGNTYYNDHHFHYGYFVYAAAVIAYLDPTWLQNSTNVAWVNMLVRDYANSDPNDASFPFSRNFDFYHGHSWAAGLFDSGDGKNQESSSEDTMASYAIKMWGHVIGDIAMEARGNLMLAIQARSLQSYYLYQNDNDIQLPEFSGNKVAGILFENKIDHTTYFGANVEFIQGIHVLPVLPFSSYIRTSRFVGEEWEAYNFSSAVVHGGWKGLLMANFAIAGEVAARESYDFFADSQFDMGFLDGGASRTWYLAWTAALAGGVIY</sequence>
<evidence type="ECO:0000256" key="8">
    <source>
        <dbReference type="ARBA" id="ARBA00023326"/>
    </source>
</evidence>
<feature type="non-terminal residue" evidence="12">
    <location>
        <position position="1"/>
    </location>
</feature>
<dbReference type="Gene3D" id="1.10.287.1170">
    <property type="entry name" value="glycoside hydrolase family 81 endo-[beta] glucanase"/>
    <property type="match status" value="1"/>
</dbReference>
<comment type="catalytic activity">
    <reaction evidence="1">
        <text>Hydrolysis of (1-&gt;3)-beta-D-glucosidic linkages in (1-&gt;3)-beta-D-glucans.</text>
        <dbReference type="EC" id="3.2.1.39"/>
    </reaction>
</comment>
<comment type="caution">
    <text evidence="12">The sequence shown here is derived from an EMBL/GenBank/DDBJ whole genome shotgun (WGS) entry which is preliminary data.</text>
</comment>
<organism evidence="12 13">
    <name type="scientific">Pseudocercospora eumusae</name>
    <dbReference type="NCBI Taxonomy" id="321146"/>
    <lineage>
        <taxon>Eukaryota</taxon>
        <taxon>Fungi</taxon>
        <taxon>Dikarya</taxon>
        <taxon>Ascomycota</taxon>
        <taxon>Pezizomycotina</taxon>
        <taxon>Dothideomycetes</taxon>
        <taxon>Dothideomycetidae</taxon>
        <taxon>Mycosphaerellales</taxon>
        <taxon>Mycosphaerellaceae</taxon>
        <taxon>Pseudocercospora</taxon>
    </lineage>
</organism>
<keyword evidence="6" id="KW-0326">Glycosidase</keyword>
<evidence type="ECO:0000256" key="2">
    <source>
        <dbReference type="ARBA" id="ARBA00010730"/>
    </source>
</evidence>
<evidence type="ECO:0000313" key="13">
    <source>
        <dbReference type="Proteomes" id="UP000070133"/>
    </source>
</evidence>
<dbReference type="GO" id="GO:0042973">
    <property type="term" value="F:glucan endo-1,3-beta-D-glucosidase activity"/>
    <property type="evidence" value="ECO:0007669"/>
    <property type="project" value="UniProtKB-EC"/>
</dbReference>
<dbReference type="Gene3D" id="2.70.98.30">
    <property type="entry name" value="Golgi alpha-mannosidase II, domain 4"/>
    <property type="match status" value="1"/>
</dbReference>
<keyword evidence="8" id="KW-0624">Polysaccharide degradation</keyword>
<feature type="compositionally biased region" description="Low complexity" evidence="9">
    <location>
        <begin position="314"/>
        <end position="338"/>
    </location>
</feature>
<keyword evidence="13" id="KW-1185">Reference proteome</keyword>
<evidence type="ECO:0000259" key="11">
    <source>
        <dbReference type="Pfam" id="PF17652"/>
    </source>
</evidence>
<dbReference type="Proteomes" id="UP000070133">
    <property type="component" value="Unassembled WGS sequence"/>
</dbReference>
<dbReference type="GO" id="GO:0000272">
    <property type="term" value="P:polysaccharide catabolic process"/>
    <property type="evidence" value="ECO:0007669"/>
    <property type="project" value="UniProtKB-KW"/>
</dbReference>
<dbReference type="GO" id="GO:0071555">
    <property type="term" value="P:cell wall organization"/>
    <property type="evidence" value="ECO:0007669"/>
    <property type="project" value="UniProtKB-KW"/>
</dbReference>
<keyword evidence="4" id="KW-0378">Hydrolase</keyword>
<protein>
    <recommendedName>
        <fullName evidence="3">glucan endo-1,3-beta-D-glucosidase</fullName>
        <ecNumber evidence="3">3.2.1.39</ecNumber>
    </recommendedName>
</protein>
<evidence type="ECO:0000256" key="7">
    <source>
        <dbReference type="ARBA" id="ARBA00023316"/>
    </source>
</evidence>
<feature type="region of interest" description="Disordered" evidence="9">
    <location>
        <begin position="311"/>
        <end position="404"/>
    </location>
</feature>
<evidence type="ECO:0000256" key="5">
    <source>
        <dbReference type="ARBA" id="ARBA00023277"/>
    </source>
</evidence>
<gene>
    <name evidence="12" type="ORF">AC578_1907</name>
</gene>
<dbReference type="GO" id="GO:0009986">
    <property type="term" value="C:cell surface"/>
    <property type="evidence" value="ECO:0007669"/>
    <property type="project" value="TreeGrafter"/>
</dbReference>
<reference evidence="12 13" key="1">
    <citation type="submission" date="2015-07" db="EMBL/GenBank/DDBJ databases">
        <title>Comparative genomics of the Sigatoka disease complex on banana suggests a link between parallel evolutionary changes in Pseudocercospora fijiensis and Pseudocercospora eumusae and increased virulence on the banana host.</title>
        <authorList>
            <person name="Chang T.-C."/>
            <person name="Salvucci A."/>
            <person name="Crous P.W."/>
            <person name="Stergiopoulos I."/>
        </authorList>
    </citation>
    <scope>NUCLEOTIDE SEQUENCE [LARGE SCALE GENOMIC DNA]</scope>
    <source>
        <strain evidence="12 13">CBS 114824</strain>
    </source>
</reference>
<evidence type="ECO:0000256" key="9">
    <source>
        <dbReference type="SAM" id="MobiDB-lite"/>
    </source>
</evidence>
<dbReference type="InterPro" id="IPR040451">
    <property type="entry name" value="GH81_N"/>
</dbReference>
<dbReference type="EMBL" id="LFZN01000073">
    <property type="protein sequence ID" value="KXT00444.1"/>
    <property type="molecule type" value="Genomic_DNA"/>
</dbReference>
<dbReference type="Pfam" id="PF17652">
    <property type="entry name" value="Glyco_hydro81C"/>
    <property type="match status" value="1"/>
</dbReference>
<evidence type="ECO:0000256" key="1">
    <source>
        <dbReference type="ARBA" id="ARBA00000382"/>
    </source>
</evidence>
<evidence type="ECO:0000259" key="10">
    <source>
        <dbReference type="Pfam" id="PF03639"/>
    </source>
</evidence>
<evidence type="ECO:0000256" key="3">
    <source>
        <dbReference type="ARBA" id="ARBA00012780"/>
    </source>
</evidence>
<name>A0A139HD87_9PEZI</name>
<evidence type="ECO:0000313" key="12">
    <source>
        <dbReference type="EMBL" id="KXT00444.1"/>
    </source>
</evidence>
<dbReference type="PANTHER" id="PTHR31983">
    <property type="entry name" value="ENDO-1,3(4)-BETA-GLUCANASE 1"/>
    <property type="match status" value="1"/>
</dbReference>
<dbReference type="Pfam" id="PF03639">
    <property type="entry name" value="Glyco_hydro_81"/>
    <property type="match status" value="1"/>
</dbReference>
<keyword evidence="7" id="KW-0961">Cell wall biogenesis/degradation</keyword>